<evidence type="ECO:0000313" key="6">
    <source>
        <dbReference type="EMBL" id="PXY26479.1"/>
    </source>
</evidence>
<evidence type="ECO:0008006" key="8">
    <source>
        <dbReference type="Google" id="ProtNLM"/>
    </source>
</evidence>
<protein>
    <recommendedName>
        <fullName evidence="8">IS5/IS1182 family transposase</fullName>
    </recommendedName>
</protein>
<dbReference type="EMBL" id="MASU01000010">
    <property type="protein sequence ID" value="PXY26479.1"/>
    <property type="molecule type" value="Genomic_DNA"/>
</dbReference>
<sequence length="264" mass="29167">MLLYPGTIDLSTTHLRYVATVVRVHRRRIGSRWRRLSAGQQALLVLAHLRNGDPYARLAAGFGIGIATVYRYIRETVHLLAARAPTLTDALRRLSRHGDNYAILDGSVIRTDRLAADRPFYSGKHRHHGINLQALTDPRGTLLWVSDGLPAAVNDTAAARHHNIPDACRQAGITVLADSGYHHIADGVITPYKRVGGGHITTRELNPGQRVANTALARVRAPGERAFATLKAWRILTRVRCSPHHVTTLAKAIHTLEHHPHHQG</sequence>
<proteinExistence type="predicted"/>
<dbReference type="Pfam" id="PF13613">
    <property type="entry name" value="HTH_Tnp_4"/>
    <property type="match status" value="1"/>
</dbReference>
<dbReference type="InterPro" id="IPR027805">
    <property type="entry name" value="Transposase_HTH_dom"/>
</dbReference>
<reference evidence="5 7" key="1">
    <citation type="submission" date="2016-07" db="EMBL/GenBank/DDBJ databases">
        <title>Draft genome sequence of Prauserella sp. YIM 121212, isolated from alkaline soil.</title>
        <authorList>
            <person name="Ruckert C."/>
            <person name="Albersmeier A."/>
            <person name="Jiang C.-L."/>
            <person name="Jiang Y."/>
            <person name="Kalinowski J."/>
            <person name="Schneider O."/>
            <person name="Winkler A."/>
            <person name="Zotchev S.B."/>
        </authorList>
    </citation>
    <scope>NUCLEOTIDE SEQUENCE [LARGE SCALE GENOMIC DNA]</scope>
    <source>
        <strain evidence="5 7">YIM 121212</strain>
    </source>
</reference>
<keyword evidence="7" id="KW-1185">Reference proteome</keyword>
<feature type="domain" description="Transposase Helix-turn-helix" evidence="4">
    <location>
        <begin position="34"/>
        <end position="85"/>
    </location>
</feature>
<dbReference type="Pfam" id="PF13359">
    <property type="entry name" value="DDE_Tnp_4"/>
    <property type="match status" value="1"/>
</dbReference>
<evidence type="ECO:0000313" key="5">
    <source>
        <dbReference type="EMBL" id="PXY21917.1"/>
    </source>
</evidence>
<keyword evidence="2" id="KW-0479">Metal-binding</keyword>
<dbReference type="Proteomes" id="UP000247892">
    <property type="component" value="Unassembled WGS sequence"/>
</dbReference>
<dbReference type="GO" id="GO:0046872">
    <property type="term" value="F:metal ion binding"/>
    <property type="evidence" value="ECO:0007669"/>
    <property type="project" value="UniProtKB-KW"/>
</dbReference>
<evidence type="ECO:0000259" key="3">
    <source>
        <dbReference type="Pfam" id="PF13359"/>
    </source>
</evidence>
<accession>A0A318LD14</accession>
<feature type="domain" description="DDE Tnp4" evidence="3">
    <location>
        <begin position="104"/>
        <end position="255"/>
    </location>
</feature>
<gene>
    <name evidence="6" type="ORF">BA062_23930</name>
    <name evidence="5" type="ORF">BA062_30680</name>
</gene>
<name>A0A318LD14_9PSEU</name>
<evidence type="ECO:0000256" key="2">
    <source>
        <dbReference type="ARBA" id="ARBA00022723"/>
    </source>
</evidence>
<evidence type="ECO:0000259" key="4">
    <source>
        <dbReference type="Pfam" id="PF13613"/>
    </source>
</evidence>
<evidence type="ECO:0000256" key="1">
    <source>
        <dbReference type="ARBA" id="ARBA00001968"/>
    </source>
</evidence>
<dbReference type="OrthoDB" id="3699454at2"/>
<comment type="cofactor">
    <cofactor evidence="1">
        <name>a divalent metal cation</name>
        <dbReference type="ChEBI" id="CHEBI:60240"/>
    </cofactor>
</comment>
<dbReference type="EMBL" id="MASU01000014">
    <property type="protein sequence ID" value="PXY21917.1"/>
    <property type="molecule type" value="Genomic_DNA"/>
</dbReference>
<dbReference type="RefSeq" id="WP_110340576.1">
    <property type="nucleotide sequence ID" value="NZ_JBHVKT010000053.1"/>
</dbReference>
<evidence type="ECO:0000313" key="7">
    <source>
        <dbReference type="Proteomes" id="UP000247892"/>
    </source>
</evidence>
<comment type="caution">
    <text evidence="5">The sequence shown here is derived from an EMBL/GenBank/DDBJ whole genome shotgun (WGS) entry which is preliminary data.</text>
</comment>
<organism evidence="5 7">
    <name type="scientific">Prauserella flavalba</name>
    <dbReference type="NCBI Taxonomy" id="1477506"/>
    <lineage>
        <taxon>Bacteria</taxon>
        <taxon>Bacillati</taxon>
        <taxon>Actinomycetota</taxon>
        <taxon>Actinomycetes</taxon>
        <taxon>Pseudonocardiales</taxon>
        <taxon>Pseudonocardiaceae</taxon>
        <taxon>Prauserella</taxon>
    </lineage>
</organism>
<dbReference type="InterPro" id="IPR027806">
    <property type="entry name" value="HARBI1_dom"/>
</dbReference>
<dbReference type="AlphaFoldDB" id="A0A318LD14"/>